<dbReference type="Proteomes" id="UP001234989">
    <property type="component" value="Chromosome 3"/>
</dbReference>
<gene>
    <name evidence="1" type="ORF">MTR67_013158</name>
</gene>
<proteinExistence type="predicted"/>
<dbReference type="EMBL" id="CP133614">
    <property type="protein sequence ID" value="WMV19773.1"/>
    <property type="molecule type" value="Genomic_DNA"/>
</dbReference>
<organism evidence="1 2">
    <name type="scientific">Solanum verrucosum</name>
    <dbReference type="NCBI Taxonomy" id="315347"/>
    <lineage>
        <taxon>Eukaryota</taxon>
        <taxon>Viridiplantae</taxon>
        <taxon>Streptophyta</taxon>
        <taxon>Embryophyta</taxon>
        <taxon>Tracheophyta</taxon>
        <taxon>Spermatophyta</taxon>
        <taxon>Magnoliopsida</taxon>
        <taxon>eudicotyledons</taxon>
        <taxon>Gunneridae</taxon>
        <taxon>Pentapetalae</taxon>
        <taxon>asterids</taxon>
        <taxon>lamiids</taxon>
        <taxon>Solanales</taxon>
        <taxon>Solanaceae</taxon>
        <taxon>Solanoideae</taxon>
        <taxon>Solaneae</taxon>
        <taxon>Solanum</taxon>
    </lineage>
</organism>
<sequence length="125" mass="14283">MYLLCQVPSSKPHQRIYYSLADQQISANKSWALLQLYSPMWNSIQSESRNRQLLYVPIPFLVEPNQPCSPLPLYLAPTPQESHLFSLVLLSSLASSPTRTFAHYSLDHTKILTAPPLSTPRRFQN</sequence>
<evidence type="ECO:0000313" key="1">
    <source>
        <dbReference type="EMBL" id="WMV19773.1"/>
    </source>
</evidence>
<dbReference type="AlphaFoldDB" id="A0AAF0QBW0"/>
<evidence type="ECO:0000313" key="2">
    <source>
        <dbReference type="Proteomes" id="UP001234989"/>
    </source>
</evidence>
<name>A0AAF0QBW0_SOLVR</name>
<keyword evidence="2" id="KW-1185">Reference proteome</keyword>
<reference evidence="1" key="1">
    <citation type="submission" date="2023-08" db="EMBL/GenBank/DDBJ databases">
        <title>A de novo genome assembly of Solanum verrucosum Schlechtendal, a Mexican diploid species geographically isolated from the other diploid A-genome species in potato relatives.</title>
        <authorList>
            <person name="Hosaka K."/>
        </authorList>
    </citation>
    <scope>NUCLEOTIDE SEQUENCE</scope>
    <source>
        <tissue evidence="1">Young leaves</tissue>
    </source>
</reference>
<accession>A0AAF0QBW0</accession>
<protein>
    <submittedName>
        <fullName evidence="1">Uncharacterized protein</fullName>
    </submittedName>
</protein>